<proteinExistence type="predicted"/>
<evidence type="ECO:0008006" key="2">
    <source>
        <dbReference type="Google" id="ProtNLM"/>
    </source>
</evidence>
<protein>
    <recommendedName>
        <fullName evidence="2">Tail protein</fullName>
    </recommendedName>
</protein>
<accession>A0A6J5SS46</accession>
<reference evidence="1" key="1">
    <citation type="submission" date="2020-05" db="EMBL/GenBank/DDBJ databases">
        <authorList>
            <person name="Chiriac C."/>
            <person name="Salcher M."/>
            <person name="Ghai R."/>
            <person name="Kavagutti S V."/>
        </authorList>
    </citation>
    <scope>NUCLEOTIDE SEQUENCE</scope>
</reference>
<name>A0A6J5SS46_9CAUD</name>
<evidence type="ECO:0000313" key="1">
    <source>
        <dbReference type="EMBL" id="CAB4218352.1"/>
    </source>
</evidence>
<organism evidence="1">
    <name type="scientific">uncultured Caudovirales phage</name>
    <dbReference type="NCBI Taxonomy" id="2100421"/>
    <lineage>
        <taxon>Viruses</taxon>
        <taxon>Duplodnaviria</taxon>
        <taxon>Heunggongvirae</taxon>
        <taxon>Uroviricota</taxon>
        <taxon>Caudoviricetes</taxon>
        <taxon>Peduoviridae</taxon>
        <taxon>Maltschvirus</taxon>
        <taxon>Maltschvirus maltsch</taxon>
    </lineage>
</organism>
<sequence length="324" mass="32947">MGLQAAIAQVGIAKQSVKGTPIANPTHGHGVLSGTIMTADIQQGLEDHTSSTRVSSGVNRTGVICGMDLTARAHSKSVGLWLYAALGGYSVSGAGPYTHVITSGSDLPYLTAFGKMGSNIYAVNDLKLDSMDISWTENEPLEIAVSGIGTTPNLAATYVPVADDTLTSYFTAGIGTFTVDVDGGGATSATAKITAGSISIKNGTSAVMVSGSITPDDVFVGRQEVEVSFDVVPDDLLLWRTILTAASGGTTVSASPTYGTFSHVFTLGSDTLTLAASRVAFTTDNPDIDPAGGPVTITLAGLAVQPAAGGTPLTATLINTHVTY</sequence>
<gene>
    <name evidence="1" type="ORF">UFOVP1608_23</name>
</gene>
<dbReference type="EMBL" id="LR797470">
    <property type="protein sequence ID" value="CAB4218352.1"/>
    <property type="molecule type" value="Genomic_DNA"/>
</dbReference>